<proteinExistence type="predicted"/>
<sequence>MAYTHPHEVIISACRTRLWVNSGEDGSCLGRVDLRSGIDLHLTVAEQFNTGRQCLDCTHLPPTKDEWNRFRAGLLEHYGVDVPEDALDFDKQIVSVAQLLGR</sequence>
<dbReference type="EMBL" id="JACHLI010000001">
    <property type="protein sequence ID" value="MBB4861500.1"/>
    <property type="molecule type" value="Genomic_DNA"/>
</dbReference>
<name>A0A7W7NZN4_PSENT</name>
<evidence type="ECO:0000313" key="1">
    <source>
        <dbReference type="EMBL" id="MBB4861500.1"/>
    </source>
</evidence>
<accession>A0A7W7NZN4</accession>
<dbReference type="AlphaFoldDB" id="A0A7W7NZN4"/>
<dbReference type="Proteomes" id="UP000566995">
    <property type="component" value="Unassembled WGS sequence"/>
</dbReference>
<reference evidence="1 2" key="1">
    <citation type="submission" date="2020-08" db="EMBL/GenBank/DDBJ databases">
        <title>Functional genomics of gut bacteria from endangered species of beetles.</title>
        <authorList>
            <person name="Carlos-Shanley C."/>
        </authorList>
    </citation>
    <scope>NUCLEOTIDE SEQUENCE [LARGE SCALE GENOMIC DNA]</scope>
    <source>
        <strain evidence="1 2">S00179</strain>
    </source>
</reference>
<gene>
    <name evidence="1" type="ORF">HNP46_000311</name>
</gene>
<dbReference type="RefSeq" id="WP_184585760.1">
    <property type="nucleotide sequence ID" value="NZ_JACHLI010000001.1"/>
</dbReference>
<comment type="caution">
    <text evidence="1">The sequence shown here is derived from an EMBL/GenBank/DDBJ whole genome shotgun (WGS) entry which is preliminary data.</text>
</comment>
<evidence type="ECO:0000313" key="2">
    <source>
        <dbReference type="Proteomes" id="UP000566995"/>
    </source>
</evidence>
<protein>
    <submittedName>
        <fullName evidence="1">Uncharacterized protein</fullName>
    </submittedName>
</protein>
<organism evidence="1 2">
    <name type="scientific">Pseudomonas nitroreducens</name>
    <dbReference type="NCBI Taxonomy" id="46680"/>
    <lineage>
        <taxon>Bacteria</taxon>
        <taxon>Pseudomonadati</taxon>
        <taxon>Pseudomonadota</taxon>
        <taxon>Gammaproteobacteria</taxon>
        <taxon>Pseudomonadales</taxon>
        <taxon>Pseudomonadaceae</taxon>
        <taxon>Pseudomonas</taxon>
    </lineage>
</organism>